<feature type="domain" description="Activator of Hsp90 ATPase homologue 1/2-like C-terminal" evidence="2">
    <location>
        <begin position="25"/>
        <end position="143"/>
    </location>
</feature>
<dbReference type="Gene3D" id="3.30.530.20">
    <property type="match status" value="1"/>
</dbReference>
<protein>
    <submittedName>
        <fullName evidence="3">ATPase</fullName>
    </submittedName>
</protein>
<dbReference type="EMBL" id="ANBP01000031">
    <property type="protein sequence ID" value="KAB7753659.1"/>
    <property type="molecule type" value="Genomic_DNA"/>
</dbReference>
<dbReference type="AlphaFoldDB" id="A0A5N5UZ04"/>
<dbReference type="InterPro" id="IPR013538">
    <property type="entry name" value="ASHA1/2-like_C"/>
</dbReference>
<comment type="caution">
    <text evidence="3">The sequence shown here is derived from an EMBL/GenBank/DDBJ whole genome shotgun (WGS) entry which is preliminary data.</text>
</comment>
<dbReference type="CDD" id="cd08899">
    <property type="entry name" value="SRPBCC_CalC_Aha1-like_6"/>
    <property type="match status" value="1"/>
</dbReference>
<evidence type="ECO:0000259" key="2">
    <source>
        <dbReference type="Pfam" id="PF08327"/>
    </source>
</evidence>
<name>A0A5N5UZ04_MYCPH</name>
<accession>A0A5N5UZ04</accession>
<dbReference type="GeneID" id="74303502"/>
<organism evidence="3 4">
    <name type="scientific">Mycolicibacterium phlei DSM 43239 = CCUG 21000</name>
    <dbReference type="NCBI Taxonomy" id="1226750"/>
    <lineage>
        <taxon>Bacteria</taxon>
        <taxon>Bacillati</taxon>
        <taxon>Actinomycetota</taxon>
        <taxon>Actinomycetes</taxon>
        <taxon>Mycobacteriales</taxon>
        <taxon>Mycobacteriaceae</taxon>
        <taxon>Mycolicibacterium</taxon>
    </lineage>
</organism>
<dbReference type="Pfam" id="PF08327">
    <property type="entry name" value="AHSA1"/>
    <property type="match status" value="1"/>
</dbReference>
<dbReference type="Proteomes" id="UP000325690">
    <property type="component" value="Unassembled WGS sequence"/>
</dbReference>
<evidence type="ECO:0000256" key="1">
    <source>
        <dbReference type="ARBA" id="ARBA00006817"/>
    </source>
</evidence>
<dbReference type="RefSeq" id="WP_003888193.1">
    <property type="nucleotide sequence ID" value="NZ_ANBO01000007.1"/>
</dbReference>
<proteinExistence type="inferred from homology"/>
<evidence type="ECO:0000313" key="3">
    <source>
        <dbReference type="EMBL" id="KAB7753659.1"/>
    </source>
</evidence>
<reference evidence="3 4" key="1">
    <citation type="submission" date="2012-10" db="EMBL/GenBank/DDBJ databases">
        <title>The draft sequence of the Mycobacterium pheli genome.</title>
        <authorList>
            <person name="Pettersson B.M.F."/>
            <person name="Das S."/>
            <person name="Dasgupta S."/>
            <person name="Bhattacharya A."/>
            <person name="Kirsebom L.A."/>
        </authorList>
    </citation>
    <scope>NUCLEOTIDE SEQUENCE [LARGE SCALE GENOMIC DNA]</scope>
    <source>
        <strain evidence="3 4">CCUG 21000</strain>
    </source>
</reference>
<gene>
    <name evidence="3" type="ORF">MPHL21000_18160</name>
</gene>
<dbReference type="InterPro" id="IPR023393">
    <property type="entry name" value="START-like_dom_sf"/>
</dbReference>
<keyword evidence="4" id="KW-1185">Reference proteome</keyword>
<dbReference type="SUPFAM" id="SSF55961">
    <property type="entry name" value="Bet v1-like"/>
    <property type="match status" value="1"/>
</dbReference>
<sequence length="166" mass="18844">MSDRNGTLTVHGDRAVLTFERRLPYPVEAVWSAITDPDERREWFGATVIEPRTGGRIEMDPIFPDIPADAKRMTGRITVWDPPHVLEHEWHQSVVEPSVVRYELHPENGGTRLTFTHRGLGVDNANGFRPGTHAYLDRLEAHLAGAPLPDWDTRYREVAESLATKE</sequence>
<evidence type="ECO:0000313" key="4">
    <source>
        <dbReference type="Proteomes" id="UP000325690"/>
    </source>
</evidence>
<comment type="similarity">
    <text evidence="1">Belongs to the AHA1 family.</text>
</comment>